<dbReference type="AlphaFoldDB" id="A0A6V7RZT6"/>
<accession>A0A6V7RZT6</accession>
<organism evidence="2 3">
    <name type="scientific">Plasmodium vinckei lentum</name>
    <dbReference type="NCBI Taxonomy" id="138297"/>
    <lineage>
        <taxon>Eukaryota</taxon>
        <taxon>Sar</taxon>
        <taxon>Alveolata</taxon>
        <taxon>Apicomplexa</taxon>
        <taxon>Aconoidasida</taxon>
        <taxon>Haemosporida</taxon>
        <taxon>Plasmodiidae</taxon>
        <taxon>Plasmodium</taxon>
        <taxon>Plasmodium (Vinckeia)</taxon>
    </lineage>
</organism>
<dbReference type="EMBL" id="LR865369">
    <property type="protein sequence ID" value="CAD2089107.1"/>
    <property type="molecule type" value="Genomic_DNA"/>
</dbReference>
<dbReference type="VEuPathDB" id="PlasmoDB:PVLDE_0701480"/>
<feature type="compositionally biased region" description="Basic residues" evidence="1">
    <location>
        <begin position="180"/>
        <end position="189"/>
    </location>
</feature>
<dbReference type="Proteomes" id="UP000515308">
    <property type="component" value="Chromosome PVLDE_07"/>
</dbReference>
<protein>
    <submittedName>
        <fullName evidence="2">Uncharacterized protein</fullName>
    </submittedName>
</protein>
<evidence type="ECO:0000256" key="1">
    <source>
        <dbReference type="SAM" id="MobiDB-lite"/>
    </source>
</evidence>
<reference evidence="2 3" key="1">
    <citation type="submission" date="2020-08" db="EMBL/GenBank/DDBJ databases">
        <authorList>
            <person name="Ramaprasad A."/>
        </authorList>
    </citation>
    <scope>NUCLEOTIDE SEQUENCE [LARGE SCALE GENOMIC DNA]</scope>
</reference>
<proteinExistence type="predicted"/>
<sequence length="1097" mass="128525">MPALWEDAGLPKDTLLIVPFYENIIKEMKDAYNSLYDLVIILKDKIDYIENPIELCIPNGNENNITSDFEVNFAHTGKKKKNNTTLEIIDDINCSDKKMNLYNTDKLNNILCKNSFNPINDKNEKEEIANSKNMSIGDLHNYQNNEKELLFCEKKNDMIKYVHNNFNVGYYSEGGEIGNTRKRKKKKKKSSENKKTQQVYSVDEIKNIINMNCENDKIKETIKKVKLLKGSENNEVSNEISNYNNFEKNNLANLENGVEEKGEPNQGDIKIADKNKKINNCAEHFSDLNFSDNSIDSNKIRILNLVNENKMLSKILNKKKKYYENIIFKNIRSGNNLYDNTKEQLIYNKNYLVENNSEKNNYQNLYPLFAKSLQNEFNNNENKNKVTNIYSEQIKDTNIPYSEESSEINFKQFRRTIEQNKTFEKDKNKHNSLCDDTTHECANNLCRHYASQDNFKINYLENGKNEKNEENSELKDKDISIINDKEKEKNLYACDHQKNYLDNCCNNNINKEEHHKENTFQKIKLNNNFQNKCIYPINNNACKNVLNYKLKNEQRCNECYSLFLKMLKGCEKIKFIEMNKQNANQKEAHLNCIYDNQYNLGKNVICCHKCEEVYNIKDVPYFDTHNESKTEIQKSVLLLNSDIYHGGNESSETVIIGNEENDHNLFKTNNIANISDGLKKSESYNFVNSNIKYIPEYYYSNINNKIVLNKNVIIQRNGHITDSSNLVTCHCAIHKNGYLDPQLPTIQHETCASASQEICEKKCEKNCRKRCGKRCQSDAWKVGSAPKPKMDSQENLYKIVSYKNVIKNTLPSNYIDVDVNPFRAPYKSIGSFLSCSNYMGRKKQRKIKKKKLRKIGKKLCKRHRHTKCDKTITQPKNKKPVKKNVENISEELFNANFSDIKSSNMSSEKLSIQMSKENLLDVENKMNDTYDTGVLNLFEKKIELNDKLAKKQVDKAHNKVYDLGKSEMKENGQLGSEKKKANKRSKKKYLEKGEKNRVRKKVYNKQKYYENNKTILYLEDRDKTYLSEYNEDTLSVKKKNFENEPYTKNSHTNKYELREKRKIKYILPSINKKLRRDSSRQIFDPFLYNNTWAIKKV</sequence>
<evidence type="ECO:0000313" key="3">
    <source>
        <dbReference type="Proteomes" id="UP000515308"/>
    </source>
</evidence>
<feature type="region of interest" description="Disordered" evidence="1">
    <location>
        <begin position="173"/>
        <end position="197"/>
    </location>
</feature>
<name>A0A6V7RZT6_PLAVN</name>
<evidence type="ECO:0000313" key="2">
    <source>
        <dbReference type="EMBL" id="CAD2089107.1"/>
    </source>
</evidence>
<gene>
    <name evidence="2" type="ORF">PVLDE_0701480</name>
</gene>
<feature type="region of interest" description="Disordered" evidence="1">
    <location>
        <begin position="964"/>
        <end position="993"/>
    </location>
</feature>